<dbReference type="Proteomes" id="UP001235664">
    <property type="component" value="Unassembled WGS sequence"/>
</dbReference>
<comment type="subcellular location">
    <subcellularLocation>
        <location evidence="1">Cell outer membrane</location>
    </subcellularLocation>
</comment>
<evidence type="ECO:0000313" key="7">
    <source>
        <dbReference type="EMBL" id="MDP4540734.1"/>
    </source>
</evidence>
<dbReference type="EMBL" id="JAVAIL010000005">
    <property type="protein sequence ID" value="MDP4540734.1"/>
    <property type="molecule type" value="Genomic_DNA"/>
</dbReference>
<keyword evidence="8" id="KW-1185">Reference proteome</keyword>
<dbReference type="PANTHER" id="PTHR38776:SF1">
    <property type="entry name" value="MLTA-INTERACTING PROTEIN-RELATED"/>
    <property type="match status" value="1"/>
</dbReference>
<evidence type="ECO:0000256" key="1">
    <source>
        <dbReference type="ARBA" id="ARBA00004442"/>
    </source>
</evidence>
<comment type="similarity">
    <text evidence="2">Belongs to the MipA/OmpV family.</text>
</comment>
<dbReference type="RefSeq" id="WP_305930735.1">
    <property type="nucleotide sequence ID" value="NZ_JAVAIL010000005.1"/>
</dbReference>
<evidence type="ECO:0000313" key="8">
    <source>
        <dbReference type="Proteomes" id="UP001235664"/>
    </source>
</evidence>
<feature type="chain" id="PRO_5046824108" evidence="6">
    <location>
        <begin position="24"/>
        <end position="261"/>
    </location>
</feature>
<keyword evidence="4" id="KW-0472">Membrane</keyword>
<evidence type="ECO:0000256" key="4">
    <source>
        <dbReference type="ARBA" id="ARBA00023136"/>
    </source>
</evidence>
<proteinExistence type="inferred from homology"/>
<evidence type="ECO:0000256" key="3">
    <source>
        <dbReference type="ARBA" id="ARBA00022729"/>
    </source>
</evidence>
<protein>
    <submittedName>
        <fullName evidence="7">MipA/OmpV family protein</fullName>
    </submittedName>
</protein>
<feature type="signal peptide" evidence="6">
    <location>
        <begin position="1"/>
        <end position="23"/>
    </location>
</feature>
<name>A0ABT9HBN1_9SPHN</name>
<evidence type="ECO:0000256" key="5">
    <source>
        <dbReference type="ARBA" id="ARBA00023237"/>
    </source>
</evidence>
<dbReference type="InterPro" id="IPR010583">
    <property type="entry name" value="MipA"/>
</dbReference>
<comment type="caution">
    <text evidence="7">The sequence shown here is derived from an EMBL/GenBank/DDBJ whole genome shotgun (WGS) entry which is preliminary data.</text>
</comment>
<dbReference type="Pfam" id="PF06629">
    <property type="entry name" value="MipA"/>
    <property type="match status" value="1"/>
</dbReference>
<sequence length="261" mass="27693">MKFYFVGGAAAVLLLAAAQPALSQDDEEPRRTRIALGVQIVPSYPGSDDLSFRPLVDVARARGTDPFQFEAPDESFGFPLIRFQQLTIGPALNFEGSRAAGDVGVDLPKVGFTVEPGVFLQYDLSESVRLRSELRKGLGGHEGWVGNIGADFVARRGDDWLLSAGPRVTFADETYNSAYFSVAPDSASGLPAFSAGGGIQSVGATLGYVQQITKRWGVYSYAKYDRLVGDAADSPVVRIIGSPDQISGGLGLTYTFGPAGS</sequence>
<gene>
    <name evidence="7" type="ORF">Q9K01_13970</name>
</gene>
<evidence type="ECO:0000256" key="6">
    <source>
        <dbReference type="SAM" id="SignalP"/>
    </source>
</evidence>
<evidence type="ECO:0000256" key="2">
    <source>
        <dbReference type="ARBA" id="ARBA00005722"/>
    </source>
</evidence>
<keyword evidence="5" id="KW-0998">Cell outer membrane</keyword>
<organism evidence="7 8">
    <name type="scientific">Qipengyuania benthica</name>
    <dbReference type="NCBI Taxonomy" id="3067651"/>
    <lineage>
        <taxon>Bacteria</taxon>
        <taxon>Pseudomonadati</taxon>
        <taxon>Pseudomonadota</taxon>
        <taxon>Alphaproteobacteria</taxon>
        <taxon>Sphingomonadales</taxon>
        <taxon>Erythrobacteraceae</taxon>
        <taxon>Qipengyuania</taxon>
    </lineage>
</organism>
<reference evidence="7 8" key="1">
    <citation type="submission" date="2023-08" db="EMBL/GenBank/DDBJ databases">
        <title>genomic of DY56.</title>
        <authorList>
            <person name="Wang Y."/>
        </authorList>
    </citation>
    <scope>NUCLEOTIDE SEQUENCE [LARGE SCALE GENOMIC DNA]</scope>
    <source>
        <strain evidence="7 8">DY56-A-20</strain>
    </source>
</reference>
<keyword evidence="3 6" id="KW-0732">Signal</keyword>
<accession>A0ABT9HBN1</accession>
<dbReference type="PANTHER" id="PTHR38776">
    <property type="entry name" value="MLTA-INTERACTING PROTEIN-RELATED"/>
    <property type="match status" value="1"/>
</dbReference>